<reference evidence="2" key="1">
    <citation type="submission" date="2016-04" db="EMBL/GenBank/DDBJ databases">
        <authorList>
            <person name="Evans L.H."/>
            <person name="Alamgir A."/>
            <person name="Owens N."/>
            <person name="Weber N.D."/>
            <person name="Virtaneva K."/>
            <person name="Barbian K."/>
            <person name="Babar A."/>
            <person name="Rosenke K."/>
        </authorList>
    </citation>
    <scope>NUCLEOTIDE SEQUENCE</scope>
    <source>
        <strain evidence="2">Nono1</strain>
    </source>
</reference>
<feature type="chain" id="PRO_5009905334" evidence="1">
    <location>
        <begin position="27"/>
        <end position="281"/>
    </location>
</feature>
<accession>A0A1M4EG88</accession>
<dbReference type="PANTHER" id="PTHR30383:SF5">
    <property type="entry name" value="SGNH HYDROLASE-TYPE ESTERASE DOMAIN-CONTAINING PROTEIN"/>
    <property type="match status" value="1"/>
</dbReference>
<dbReference type="EMBL" id="LT559118">
    <property type="protein sequence ID" value="SBO97563.1"/>
    <property type="molecule type" value="Genomic_DNA"/>
</dbReference>
<name>A0A1M4EG88_9ACTN</name>
<dbReference type="SUPFAM" id="SSF52266">
    <property type="entry name" value="SGNH hydrolase"/>
    <property type="match status" value="1"/>
</dbReference>
<keyword evidence="1" id="KW-0732">Signal</keyword>
<organism evidence="2">
    <name type="scientific">Nonomuraea gerenzanensis</name>
    <dbReference type="NCBI Taxonomy" id="93944"/>
    <lineage>
        <taxon>Bacteria</taxon>
        <taxon>Bacillati</taxon>
        <taxon>Actinomycetota</taxon>
        <taxon>Actinomycetes</taxon>
        <taxon>Streptosporangiales</taxon>
        <taxon>Streptosporangiaceae</taxon>
        <taxon>Nonomuraea</taxon>
    </lineage>
</organism>
<protein>
    <submittedName>
        <fullName evidence="2">Putative lipoprotein</fullName>
    </submittedName>
</protein>
<keyword evidence="2" id="KW-0449">Lipoprotein</keyword>
<feature type="signal peptide" evidence="1">
    <location>
        <begin position="1"/>
        <end position="26"/>
    </location>
</feature>
<dbReference type="GO" id="GO:0004622">
    <property type="term" value="F:phosphatidylcholine lysophospholipase activity"/>
    <property type="evidence" value="ECO:0007669"/>
    <property type="project" value="TreeGrafter"/>
</dbReference>
<dbReference type="Pfam" id="PF00657">
    <property type="entry name" value="Lipase_GDSL"/>
    <property type="match status" value="1"/>
</dbReference>
<dbReference type="InterPro" id="IPR051532">
    <property type="entry name" value="Ester_Hydrolysis_Enzymes"/>
</dbReference>
<evidence type="ECO:0000313" key="2">
    <source>
        <dbReference type="EMBL" id="SBO97563.1"/>
    </source>
</evidence>
<proteinExistence type="predicted"/>
<dbReference type="Gene3D" id="3.40.50.1110">
    <property type="entry name" value="SGNH hydrolase"/>
    <property type="match status" value="1"/>
</dbReference>
<dbReference type="InterPro" id="IPR001087">
    <property type="entry name" value="GDSL"/>
</dbReference>
<dbReference type="AlphaFoldDB" id="A0A1M4EG88"/>
<dbReference type="InterPro" id="IPR036514">
    <property type="entry name" value="SGNH_hydro_sf"/>
</dbReference>
<gene>
    <name evidence="2" type="ORF">BN4615_P7079</name>
</gene>
<sequence length="281" mass="30297">MVLMIARLGPVLAAAVVLTGMPPALAASSAQPVPTVMAALGDSISTGFNACGWYVSCTARSWSTGDSAEVTSHYARLTKLSGTLQRHNLNYAAPGATSADLLAQMRKAVAAKADYVTILIGAQDACTRTEQSMTPAATYRQRLDTALAELRRGVPGARVLIASIPDVRRLWQVGKGNALARTFWTTGRICQSMLAEPTSTKRADVQRRSRVRARVMAFNHAAASACAAYGPRCRTDGGAVFSYPFTLDHVSKWDYFHPNTAGQRVLAERTYARGFSWIDPR</sequence>
<dbReference type="PANTHER" id="PTHR30383">
    <property type="entry name" value="THIOESTERASE 1/PROTEASE 1/LYSOPHOSPHOLIPASE L1"/>
    <property type="match status" value="1"/>
</dbReference>
<evidence type="ECO:0000256" key="1">
    <source>
        <dbReference type="SAM" id="SignalP"/>
    </source>
</evidence>